<dbReference type="Proteomes" id="UP000199387">
    <property type="component" value="Unassembled WGS sequence"/>
</dbReference>
<evidence type="ECO:0000256" key="2">
    <source>
        <dbReference type="ARBA" id="ARBA00022490"/>
    </source>
</evidence>
<keyword evidence="9 14" id="KW-0694">RNA-binding</keyword>
<dbReference type="NCBIfam" id="TIGR00344">
    <property type="entry name" value="alaS"/>
    <property type="match status" value="1"/>
</dbReference>
<proteinExistence type="inferred from homology"/>
<dbReference type="GO" id="GO:0008270">
    <property type="term" value="F:zinc ion binding"/>
    <property type="evidence" value="ECO:0007669"/>
    <property type="project" value="UniProtKB-UniRule"/>
</dbReference>
<evidence type="ECO:0000256" key="1">
    <source>
        <dbReference type="ARBA" id="ARBA00008226"/>
    </source>
</evidence>
<comment type="domain">
    <text evidence="14">Consists of three domains; the N-terminal catalytic domain, the editing domain and the C-terminal C-Ala domain. The editing domain removes incorrectly charged amino acids, while the C-Ala domain, along with tRNA(Ala), serves as a bridge to cooperatively bring together the editing and aminoacylation centers thus stimulating deacylation of misacylated tRNAs.</text>
</comment>
<dbReference type="GO" id="GO:0140096">
    <property type="term" value="F:catalytic activity, acting on a protein"/>
    <property type="evidence" value="ECO:0007669"/>
    <property type="project" value="UniProtKB-ARBA"/>
</dbReference>
<keyword evidence="6 14" id="KW-0547">Nucleotide-binding</keyword>
<sequence>MKRTFKCDDGTEVDRSSGKRGRSAAERPPRLRRLKASFLSAGETKPAGALAVILLRDPWLTGVIGVVPREPFSSRNGMEGFFYFLKGVITMKGNEIRRKFLDFFQEKGHRVEPSASLVPVDDPSLLWINSGVATLKKYFDGRVKPENPRIVNAQKSIRTNDIENVGYTARHHTFFEMLGNFSIGDYFKEEAILWAWEFLTDPKWMGMDPERLSVTIHPEDDEALSIWHRQVGIPLERIVKLEENFWDIGEGPSGPNTEIFYDRGEAFGDLSDPECYPGGENERFLEIWNLVFSQFNHNPDGSYTPLPRKNIDTGMGLERMASVMQNVRTNFDTDLFQPIIQVVCTEAGVRYGESQEVDTALKVIADHIRTLVFAIGDGVTPSNEGRGYVLRRLLRRAVRFSRTLGIHKAFLYRLTDVVAEMMQDFYPQPLRKKGFIQQVIRNEEERFLETLSDGLHILEGMVSRLKTEGKTQISGRDAFTLYDTYGFPVDLTEDFAREQGMTVDTEGFEQAMNEQRERAREARQDAGSMKVQGGALSDLDVDTTFVGYTEREVDTQVVAIIHQDQQVDVLGEGETGLVLLGKTPFYAESGGQVADRGEMITSQARLVVEDVQKAPQGDHVHQVRVEEGTLHKGDTVQARIEDRLRDDIVKNHTATHLLHKALKEVVGDHVNQAGSLVAPDRLRFDFTHIETLTEEQKRDVEERVNRQIWINTPVEIKEMPLEEAKAMGAMALFGEKYGDWVRVVQVGDYSTELCGGTHVRQTGEIGLFKLISEGGIGSGIRRVEAVTGRYAYRFMEEKLQVLETAAHQLKTSPDELPDRITTLQSRIKEMSRENESLRSKLNHLEGQRLVDRVEDVDGVPLLTAKVDVPDMDTLRQMVDDLKNQLEQGIIVLGTVNGGKVQLVASVSSDYVQAGYHAGKLVKEAATRCGGGGGGRPNMAQAGGKQPEKLDEALDAVADFIREHNVNSAD</sequence>
<dbReference type="SUPFAM" id="SSF101353">
    <property type="entry name" value="Putative anticodon-binding domain of alanyl-tRNA synthetase (AlaRS)"/>
    <property type="match status" value="1"/>
</dbReference>
<comment type="cofactor">
    <cofactor evidence="14">
        <name>Zn(2+)</name>
        <dbReference type="ChEBI" id="CHEBI:29105"/>
    </cofactor>
    <text evidence="14">Binds 1 zinc ion per subunit.</text>
</comment>
<dbReference type="Gene3D" id="3.30.54.20">
    <property type="match status" value="1"/>
</dbReference>
<accession>A0A1G6N0M9</accession>
<evidence type="ECO:0000256" key="10">
    <source>
        <dbReference type="ARBA" id="ARBA00022917"/>
    </source>
</evidence>
<dbReference type="GO" id="GO:0006419">
    <property type="term" value="P:alanyl-tRNA aminoacylation"/>
    <property type="evidence" value="ECO:0007669"/>
    <property type="project" value="UniProtKB-UniRule"/>
</dbReference>
<evidence type="ECO:0000256" key="5">
    <source>
        <dbReference type="ARBA" id="ARBA00022723"/>
    </source>
</evidence>
<gene>
    <name evidence="14" type="primary">alaS</name>
    <name evidence="18" type="ORF">SAMN04488112_11168</name>
</gene>
<dbReference type="Gene3D" id="3.30.930.10">
    <property type="entry name" value="Bira Bifunctional Protein, Domain 2"/>
    <property type="match status" value="1"/>
</dbReference>
<keyword evidence="3 14" id="KW-0820">tRNA-binding</keyword>
<dbReference type="InterPro" id="IPR023033">
    <property type="entry name" value="Ala_tRNA_ligase_euk/bac"/>
</dbReference>
<comment type="function">
    <text evidence="12 14">Catalyzes the attachment of alanine to tRNA(Ala) in a two-step reaction: alanine is first activated by ATP to form Ala-AMP and then transferred to the acceptor end of tRNA(Ala). Also edits incorrectly charged Ser-tRNA(Ala) and Gly-tRNA(Ala) via its editing domain.</text>
</comment>
<dbReference type="FunFam" id="3.10.310.40:FF:000001">
    <property type="entry name" value="Alanine--tRNA ligase"/>
    <property type="match status" value="1"/>
</dbReference>
<evidence type="ECO:0000256" key="3">
    <source>
        <dbReference type="ARBA" id="ARBA00022555"/>
    </source>
</evidence>
<dbReference type="Gene3D" id="6.10.250.550">
    <property type="match status" value="1"/>
</dbReference>
<dbReference type="Gene3D" id="3.30.980.10">
    <property type="entry name" value="Threonyl-trna Synthetase, Chain A, domain 2"/>
    <property type="match status" value="1"/>
</dbReference>
<dbReference type="InterPro" id="IPR050058">
    <property type="entry name" value="Ala-tRNA_ligase"/>
</dbReference>
<evidence type="ECO:0000256" key="7">
    <source>
        <dbReference type="ARBA" id="ARBA00022833"/>
    </source>
</evidence>
<feature type="domain" description="Alanyl-transfer RNA synthetases family profile" evidence="17">
    <location>
        <begin position="91"/>
        <end position="797"/>
    </location>
</feature>
<dbReference type="InterPro" id="IPR018162">
    <property type="entry name" value="Ala-tRNA-ligase_IIc_anticod-bd"/>
</dbReference>
<dbReference type="GO" id="GO:0000049">
    <property type="term" value="F:tRNA binding"/>
    <property type="evidence" value="ECO:0007669"/>
    <property type="project" value="UniProtKB-KW"/>
</dbReference>
<dbReference type="SUPFAM" id="SSF50447">
    <property type="entry name" value="Translation proteins"/>
    <property type="match status" value="1"/>
</dbReference>
<dbReference type="PROSITE" id="PS50860">
    <property type="entry name" value="AA_TRNA_LIGASE_II_ALA"/>
    <property type="match status" value="1"/>
</dbReference>
<keyword evidence="11 14" id="KW-0030">Aminoacyl-tRNA synthetase</keyword>
<dbReference type="InterPro" id="IPR018165">
    <property type="entry name" value="Ala-tRNA-synth_IIc_core"/>
</dbReference>
<evidence type="ECO:0000256" key="6">
    <source>
        <dbReference type="ARBA" id="ARBA00022741"/>
    </source>
</evidence>
<evidence type="ECO:0000313" key="18">
    <source>
        <dbReference type="EMBL" id="SDC60997.1"/>
    </source>
</evidence>
<dbReference type="InterPro" id="IPR018163">
    <property type="entry name" value="Thr/Ala-tRNA-synth_IIc_edit"/>
</dbReference>
<dbReference type="InterPro" id="IPR002318">
    <property type="entry name" value="Ala-tRNA-lgiase_IIc"/>
</dbReference>
<organism evidence="18 19">
    <name type="scientific">Melghirimyces thermohalophilus</name>
    <dbReference type="NCBI Taxonomy" id="1236220"/>
    <lineage>
        <taxon>Bacteria</taxon>
        <taxon>Bacillati</taxon>
        <taxon>Bacillota</taxon>
        <taxon>Bacilli</taxon>
        <taxon>Bacillales</taxon>
        <taxon>Thermoactinomycetaceae</taxon>
        <taxon>Melghirimyces</taxon>
    </lineage>
</organism>
<dbReference type="STRING" id="1236220.SAMN04488112_11168"/>
<dbReference type="GO" id="GO:0005524">
    <property type="term" value="F:ATP binding"/>
    <property type="evidence" value="ECO:0007669"/>
    <property type="project" value="UniProtKB-UniRule"/>
</dbReference>
<dbReference type="FunFam" id="2.40.30.130:FF:000001">
    <property type="entry name" value="Alanine--tRNA ligase"/>
    <property type="match status" value="1"/>
</dbReference>
<dbReference type="GO" id="GO:0005829">
    <property type="term" value="C:cytosol"/>
    <property type="evidence" value="ECO:0007669"/>
    <property type="project" value="TreeGrafter"/>
</dbReference>
<dbReference type="EC" id="6.1.1.7" evidence="14"/>
<feature type="region of interest" description="Disordered" evidence="16">
    <location>
        <begin position="1"/>
        <end position="27"/>
    </location>
</feature>
<feature type="binding site" evidence="14">
    <location>
        <position position="754"/>
    </location>
    <ligand>
        <name>Zn(2+)</name>
        <dbReference type="ChEBI" id="CHEBI:29105"/>
    </ligand>
</feature>
<dbReference type="GO" id="GO:0016740">
    <property type="term" value="F:transferase activity"/>
    <property type="evidence" value="ECO:0007669"/>
    <property type="project" value="UniProtKB-ARBA"/>
</dbReference>
<comment type="subcellular location">
    <subcellularLocation>
        <location evidence="14">Cytoplasm</location>
    </subcellularLocation>
</comment>
<feature type="coiled-coil region" evidence="15">
    <location>
        <begin position="792"/>
        <end position="847"/>
    </location>
</feature>
<dbReference type="Gene3D" id="3.10.310.40">
    <property type="match status" value="1"/>
</dbReference>
<dbReference type="Pfam" id="PF01411">
    <property type="entry name" value="tRNA-synt_2c"/>
    <property type="match status" value="1"/>
</dbReference>
<protein>
    <recommendedName>
        <fullName evidence="14">Alanine--tRNA ligase</fullName>
        <ecNumber evidence="14">6.1.1.7</ecNumber>
    </recommendedName>
    <alternativeName>
        <fullName evidence="14">Alanyl-tRNA synthetase</fullName>
        <shortName evidence="14">AlaRS</shortName>
    </alternativeName>
</protein>
<evidence type="ECO:0000256" key="4">
    <source>
        <dbReference type="ARBA" id="ARBA00022598"/>
    </source>
</evidence>
<dbReference type="PANTHER" id="PTHR11777">
    <property type="entry name" value="ALANYL-TRNA SYNTHETASE"/>
    <property type="match status" value="1"/>
</dbReference>
<keyword evidence="2 14" id="KW-0963">Cytoplasm</keyword>
<dbReference type="HAMAP" id="MF_00036_B">
    <property type="entry name" value="Ala_tRNA_synth_B"/>
    <property type="match status" value="1"/>
</dbReference>
<dbReference type="GO" id="GO:0004813">
    <property type="term" value="F:alanine-tRNA ligase activity"/>
    <property type="evidence" value="ECO:0007669"/>
    <property type="project" value="UniProtKB-UniRule"/>
</dbReference>
<dbReference type="SMART" id="SM00863">
    <property type="entry name" value="tRNA_SAD"/>
    <property type="match status" value="1"/>
</dbReference>
<dbReference type="InterPro" id="IPR003156">
    <property type="entry name" value="DHHA1_dom"/>
</dbReference>
<keyword evidence="8 14" id="KW-0067">ATP-binding</keyword>
<feature type="binding site" evidence="14">
    <location>
        <position position="652"/>
    </location>
    <ligand>
        <name>Zn(2+)</name>
        <dbReference type="ChEBI" id="CHEBI:29105"/>
    </ligand>
</feature>
<dbReference type="Gene3D" id="2.40.30.130">
    <property type="match status" value="1"/>
</dbReference>
<evidence type="ECO:0000313" key="19">
    <source>
        <dbReference type="Proteomes" id="UP000199387"/>
    </source>
</evidence>
<dbReference type="InterPro" id="IPR045864">
    <property type="entry name" value="aa-tRNA-synth_II/BPL/LPL"/>
</dbReference>
<dbReference type="SUPFAM" id="SSF55681">
    <property type="entry name" value="Class II aaRS and biotin synthetases"/>
    <property type="match status" value="1"/>
</dbReference>
<keyword evidence="5 14" id="KW-0479">Metal-binding</keyword>
<dbReference type="PANTHER" id="PTHR11777:SF9">
    <property type="entry name" value="ALANINE--TRNA LIGASE, CYTOPLASMIC"/>
    <property type="match status" value="1"/>
</dbReference>
<evidence type="ECO:0000256" key="16">
    <source>
        <dbReference type="SAM" id="MobiDB-lite"/>
    </source>
</evidence>
<evidence type="ECO:0000256" key="8">
    <source>
        <dbReference type="ARBA" id="ARBA00022840"/>
    </source>
</evidence>
<reference evidence="18 19" key="1">
    <citation type="submission" date="2016-10" db="EMBL/GenBank/DDBJ databases">
        <authorList>
            <person name="de Groot N.N."/>
        </authorList>
    </citation>
    <scope>NUCLEOTIDE SEQUENCE [LARGE SCALE GENOMIC DNA]</scope>
    <source>
        <strain evidence="18 19">DSM 45514</strain>
    </source>
</reference>
<dbReference type="Pfam" id="PF07973">
    <property type="entry name" value="tRNA_SAD"/>
    <property type="match status" value="1"/>
</dbReference>
<comment type="similarity">
    <text evidence="1 14">Belongs to the class-II aminoacyl-tRNA synthetase family.</text>
</comment>
<feature type="binding site" evidence="14">
    <location>
        <position position="656"/>
    </location>
    <ligand>
        <name>Zn(2+)</name>
        <dbReference type="ChEBI" id="CHEBI:29105"/>
    </ligand>
</feature>
<dbReference type="AlphaFoldDB" id="A0A1G6N0M9"/>
<dbReference type="InterPro" id="IPR012947">
    <property type="entry name" value="tRNA_SAD"/>
</dbReference>
<name>A0A1G6N0M9_9BACL</name>
<evidence type="ECO:0000259" key="17">
    <source>
        <dbReference type="PROSITE" id="PS50860"/>
    </source>
</evidence>
<comment type="catalytic activity">
    <reaction evidence="13 14">
        <text>tRNA(Ala) + L-alanine + ATP = L-alanyl-tRNA(Ala) + AMP + diphosphate</text>
        <dbReference type="Rhea" id="RHEA:12540"/>
        <dbReference type="Rhea" id="RHEA-COMP:9657"/>
        <dbReference type="Rhea" id="RHEA-COMP:9923"/>
        <dbReference type="ChEBI" id="CHEBI:30616"/>
        <dbReference type="ChEBI" id="CHEBI:33019"/>
        <dbReference type="ChEBI" id="CHEBI:57972"/>
        <dbReference type="ChEBI" id="CHEBI:78442"/>
        <dbReference type="ChEBI" id="CHEBI:78497"/>
        <dbReference type="ChEBI" id="CHEBI:456215"/>
        <dbReference type="EC" id="6.1.1.7"/>
    </reaction>
</comment>
<dbReference type="FunFam" id="3.30.980.10:FF:000004">
    <property type="entry name" value="Alanine--tRNA ligase, cytoplasmic"/>
    <property type="match status" value="1"/>
</dbReference>
<evidence type="ECO:0000256" key="12">
    <source>
        <dbReference type="ARBA" id="ARBA00024779"/>
    </source>
</evidence>
<dbReference type="FunFam" id="3.30.930.10:FF:000046">
    <property type="entry name" value="Alanine--tRNA ligase"/>
    <property type="match status" value="1"/>
</dbReference>
<keyword evidence="4 14" id="KW-0436">Ligase</keyword>
<keyword evidence="7 14" id="KW-0862">Zinc</keyword>
<keyword evidence="10 14" id="KW-0648">Protein biosynthesis</keyword>
<dbReference type="GO" id="GO:0002161">
    <property type="term" value="F:aminoacyl-tRNA deacylase activity"/>
    <property type="evidence" value="ECO:0007669"/>
    <property type="project" value="TreeGrafter"/>
</dbReference>
<dbReference type="InterPro" id="IPR018164">
    <property type="entry name" value="Ala-tRNA-synth_IIc_N"/>
</dbReference>
<dbReference type="Pfam" id="PF02272">
    <property type="entry name" value="DHHA1"/>
    <property type="match status" value="1"/>
</dbReference>
<evidence type="ECO:0000256" key="14">
    <source>
        <dbReference type="HAMAP-Rule" id="MF_00036"/>
    </source>
</evidence>
<evidence type="ECO:0000256" key="11">
    <source>
        <dbReference type="ARBA" id="ARBA00023146"/>
    </source>
</evidence>
<dbReference type="CDD" id="cd00673">
    <property type="entry name" value="AlaRS_core"/>
    <property type="match status" value="1"/>
</dbReference>
<feature type="binding site" evidence="14">
    <location>
        <position position="758"/>
    </location>
    <ligand>
        <name>Zn(2+)</name>
        <dbReference type="ChEBI" id="CHEBI:29105"/>
    </ligand>
</feature>
<dbReference type="SUPFAM" id="SSF55186">
    <property type="entry name" value="ThrRS/AlaRS common domain"/>
    <property type="match status" value="1"/>
</dbReference>
<evidence type="ECO:0000256" key="13">
    <source>
        <dbReference type="ARBA" id="ARBA00048300"/>
    </source>
</evidence>
<dbReference type="FunFam" id="3.30.54.20:FF:000001">
    <property type="entry name" value="Alanine--tRNA ligase"/>
    <property type="match status" value="1"/>
</dbReference>
<dbReference type="PRINTS" id="PR00980">
    <property type="entry name" value="TRNASYNTHALA"/>
</dbReference>
<keyword evidence="15" id="KW-0175">Coiled coil</keyword>
<dbReference type="EMBL" id="FMZA01000011">
    <property type="protein sequence ID" value="SDC60997.1"/>
    <property type="molecule type" value="Genomic_DNA"/>
</dbReference>
<evidence type="ECO:0000256" key="15">
    <source>
        <dbReference type="SAM" id="Coils"/>
    </source>
</evidence>
<keyword evidence="19" id="KW-1185">Reference proteome</keyword>
<feature type="coiled-coil region" evidence="15">
    <location>
        <begin position="505"/>
        <end position="532"/>
    </location>
</feature>
<dbReference type="InterPro" id="IPR009000">
    <property type="entry name" value="Transl_B-barrel_sf"/>
</dbReference>
<evidence type="ECO:0000256" key="9">
    <source>
        <dbReference type="ARBA" id="ARBA00022884"/>
    </source>
</evidence>